<evidence type="ECO:0000313" key="1">
    <source>
        <dbReference type="EMBL" id="KAE9459153.1"/>
    </source>
</evidence>
<gene>
    <name evidence="1" type="ORF">C3L33_08943</name>
</gene>
<dbReference type="Proteomes" id="UP000428333">
    <property type="component" value="Linkage Group LG05"/>
</dbReference>
<name>A0A6A4LIS8_9ERIC</name>
<sequence>MAVPHLNLTRKEICSTWICLIWILSGDFSLSLHEPGNVDLGVNQVVSELSSTVTEILLSEKDMNTQGNAFQ</sequence>
<dbReference type="EMBL" id="QEFC01001198">
    <property type="protein sequence ID" value="KAE9459153.1"/>
    <property type="molecule type" value="Genomic_DNA"/>
</dbReference>
<comment type="caution">
    <text evidence="1">The sequence shown here is derived from an EMBL/GenBank/DDBJ whole genome shotgun (WGS) entry which is preliminary data.</text>
</comment>
<keyword evidence="2" id="KW-1185">Reference proteome</keyword>
<feature type="non-terminal residue" evidence="1">
    <location>
        <position position="1"/>
    </location>
</feature>
<proteinExistence type="predicted"/>
<feature type="non-terminal residue" evidence="1">
    <location>
        <position position="71"/>
    </location>
</feature>
<accession>A0A6A4LIS8</accession>
<dbReference type="AlphaFoldDB" id="A0A6A4LIS8"/>
<organism evidence="1 2">
    <name type="scientific">Rhododendron williamsianum</name>
    <dbReference type="NCBI Taxonomy" id="262921"/>
    <lineage>
        <taxon>Eukaryota</taxon>
        <taxon>Viridiplantae</taxon>
        <taxon>Streptophyta</taxon>
        <taxon>Embryophyta</taxon>
        <taxon>Tracheophyta</taxon>
        <taxon>Spermatophyta</taxon>
        <taxon>Magnoliopsida</taxon>
        <taxon>eudicotyledons</taxon>
        <taxon>Gunneridae</taxon>
        <taxon>Pentapetalae</taxon>
        <taxon>asterids</taxon>
        <taxon>Ericales</taxon>
        <taxon>Ericaceae</taxon>
        <taxon>Ericoideae</taxon>
        <taxon>Rhodoreae</taxon>
        <taxon>Rhododendron</taxon>
    </lineage>
</organism>
<protein>
    <submittedName>
        <fullName evidence="1">Uncharacterized protein</fullName>
    </submittedName>
</protein>
<reference evidence="1 2" key="1">
    <citation type="journal article" date="2019" name="Genome Biol. Evol.">
        <title>The Rhododendron genome and chromosomal organization provide insight into shared whole-genome duplications across the heath family (Ericaceae).</title>
        <authorList>
            <person name="Soza V.L."/>
            <person name="Lindsley D."/>
            <person name="Waalkes A."/>
            <person name="Ramage E."/>
            <person name="Patwardhan R.P."/>
            <person name="Burton J.N."/>
            <person name="Adey A."/>
            <person name="Kumar A."/>
            <person name="Qiu R."/>
            <person name="Shendure J."/>
            <person name="Hall B."/>
        </authorList>
    </citation>
    <scope>NUCLEOTIDE SEQUENCE [LARGE SCALE GENOMIC DNA]</scope>
    <source>
        <strain evidence="1">RSF 1966-606</strain>
    </source>
</reference>
<evidence type="ECO:0000313" key="2">
    <source>
        <dbReference type="Proteomes" id="UP000428333"/>
    </source>
</evidence>
<dbReference type="OrthoDB" id="1729244at2759"/>